<name>A0A9D1DB58_9FIRM</name>
<keyword evidence="3" id="KW-0547">Nucleotide-binding</keyword>
<sequence length="237" mass="26386">MLQVKDIDVYYDKVQALFGVSIEVNQNEVISIIGANGAGKSTLMKTIMGLNRPKKGSIAFEGQRIDTAKAHTIVGKGIVYVPEGREIFPEMSVIENLEMGAFSKKYTKSQMAEKIQEAYDLFPRLYERRNQLAGTMSGGEQQMLAISRGLMSDPKMIMFDEPSLGLAPVLVDEMFDAIVKINKEKKKTVVIVEQNAFMAISISDRCYVLRNGMVTMEGESRELLGNEEINKSYLGGH</sequence>
<dbReference type="Gene3D" id="3.40.50.300">
    <property type="entry name" value="P-loop containing nucleotide triphosphate hydrolases"/>
    <property type="match status" value="1"/>
</dbReference>
<evidence type="ECO:0000259" key="6">
    <source>
        <dbReference type="PROSITE" id="PS50893"/>
    </source>
</evidence>
<reference evidence="7" key="1">
    <citation type="submission" date="2020-10" db="EMBL/GenBank/DDBJ databases">
        <authorList>
            <person name="Gilroy R."/>
        </authorList>
    </citation>
    <scope>NUCLEOTIDE SEQUENCE</scope>
    <source>
        <strain evidence="7">ChiSjej4B22-8148</strain>
    </source>
</reference>
<dbReference type="SUPFAM" id="SSF52540">
    <property type="entry name" value="P-loop containing nucleoside triphosphate hydrolases"/>
    <property type="match status" value="1"/>
</dbReference>
<evidence type="ECO:0000313" key="7">
    <source>
        <dbReference type="EMBL" id="HIR14413.1"/>
    </source>
</evidence>
<proteinExistence type="inferred from homology"/>
<dbReference type="PROSITE" id="PS00211">
    <property type="entry name" value="ABC_TRANSPORTER_1"/>
    <property type="match status" value="1"/>
</dbReference>
<dbReference type="PROSITE" id="PS50893">
    <property type="entry name" value="ABC_TRANSPORTER_2"/>
    <property type="match status" value="1"/>
</dbReference>
<organism evidence="7 8">
    <name type="scientific">Candidatus Choladousia intestinavium</name>
    <dbReference type="NCBI Taxonomy" id="2840727"/>
    <lineage>
        <taxon>Bacteria</taxon>
        <taxon>Bacillati</taxon>
        <taxon>Bacillota</taxon>
        <taxon>Clostridia</taxon>
        <taxon>Lachnospirales</taxon>
        <taxon>Lachnospiraceae</taxon>
        <taxon>Lachnospiraceae incertae sedis</taxon>
        <taxon>Candidatus Choladousia</taxon>
    </lineage>
</organism>
<dbReference type="Pfam" id="PF00005">
    <property type="entry name" value="ABC_tran"/>
    <property type="match status" value="1"/>
</dbReference>
<dbReference type="InterPro" id="IPR017871">
    <property type="entry name" value="ABC_transporter-like_CS"/>
</dbReference>
<evidence type="ECO:0000256" key="1">
    <source>
        <dbReference type="ARBA" id="ARBA00005417"/>
    </source>
</evidence>
<keyword evidence="2" id="KW-0813">Transport</keyword>
<keyword evidence="4 7" id="KW-0067">ATP-binding</keyword>
<dbReference type="GO" id="GO:0015658">
    <property type="term" value="F:branched-chain amino acid transmembrane transporter activity"/>
    <property type="evidence" value="ECO:0007669"/>
    <property type="project" value="TreeGrafter"/>
</dbReference>
<dbReference type="InterPro" id="IPR027417">
    <property type="entry name" value="P-loop_NTPase"/>
</dbReference>
<dbReference type="Proteomes" id="UP000886757">
    <property type="component" value="Unassembled WGS sequence"/>
</dbReference>
<keyword evidence="5" id="KW-0029">Amino-acid transport</keyword>
<dbReference type="SMART" id="SM00382">
    <property type="entry name" value="AAA"/>
    <property type="match status" value="1"/>
</dbReference>
<dbReference type="PANTHER" id="PTHR43820:SF4">
    <property type="entry name" value="HIGH-AFFINITY BRANCHED-CHAIN AMINO ACID TRANSPORT ATP-BINDING PROTEIN LIVF"/>
    <property type="match status" value="1"/>
</dbReference>
<dbReference type="GO" id="GO:0005524">
    <property type="term" value="F:ATP binding"/>
    <property type="evidence" value="ECO:0007669"/>
    <property type="project" value="UniProtKB-KW"/>
</dbReference>
<dbReference type="CDD" id="cd03224">
    <property type="entry name" value="ABC_TM1139_LivF_branched"/>
    <property type="match status" value="1"/>
</dbReference>
<reference evidence="7" key="2">
    <citation type="journal article" date="2021" name="PeerJ">
        <title>Extensive microbial diversity within the chicken gut microbiome revealed by metagenomics and culture.</title>
        <authorList>
            <person name="Gilroy R."/>
            <person name="Ravi A."/>
            <person name="Getino M."/>
            <person name="Pursley I."/>
            <person name="Horton D.L."/>
            <person name="Alikhan N.F."/>
            <person name="Baker D."/>
            <person name="Gharbi K."/>
            <person name="Hall N."/>
            <person name="Watson M."/>
            <person name="Adriaenssens E.M."/>
            <person name="Foster-Nyarko E."/>
            <person name="Jarju S."/>
            <person name="Secka A."/>
            <person name="Antonio M."/>
            <person name="Oren A."/>
            <person name="Chaudhuri R.R."/>
            <person name="La Ragione R."/>
            <person name="Hildebrand F."/>
            <person name="Pallen M.J."/>
        </authorList>
    </citation>
    <scope>NUCLEOTIDE SEQUENCE</scope>
    <source>
        <strain evidence="7">ChiSjej4B22-8148</strain>
    </source>
</reference>
<accession>A0A9D1DB58</accession>
<evidence type="ECO:0000256" key="2">
    <source>
        <dbReference type="ARBA" id="ARBA00022448"/>
    </source>
</evidence>
<dbReference type="GO" id="GO:0016887">
    <property type="term" value="F:ATP hydrolysis activity"/>
    <property type="evidence" value="ECO:0007669"/>
    <property type="project" value="InterPro"/>
</dbReference>
<comment type="caution">
    <text evidence="7">The sequence shown here is derived from an EMBL/GenBank/DDBJ whole genome shotgun (WGS) entry which is preliminary data.</text>
</comment>
<dbReference type="InterPro" id="IPR052156">
    <property type="entry name" value="BCAA_Transport_ATP-bd_LivF"/>
</dbReference>
<feature type="domain" description="ABC transporter" evidence="6">
    <location>
        <begin position="2"/>
        <end position="236"/>
    </location>
</feature>
<dbReference type="PANTHER" id="PTHR43820">
    <property type="entry name" value="HIGH-AFFINITY BRANCHED-CHAIN AMINO ACID TRANSPORT ATP-BINDING PROTEIN LIVF"/>
    <property type="match status" value="1"/>
</dbReference>
<dbReference type="InterPro" id="IPR003593">
    <property type="entry name" value="AAA+_ATPase"/>
</dbReference>
<evidence type="ECO:0000256" key="3">
    <source>
        <dbReference type="ARBA" id="ARBA00022741"/>
    </source>
</evidence>
<dbReference type="InterPro" id="IPR003439">
    <property type="entry name" value="ABC_transporter-like_ATP-bd"/>
</dbReference>
<evidence type="ECO:0000256" key="4">
    <source>
        <dbReference type="ARBA" id="ARBA00022840"/>
    </source>
</evidence>
<comment type="similarity">
    <text evidence="1">Belongs to the ABC transporter superfamily.</text>
</comment>
<dbReference type="GO" id="GO:0015807">
    <property type="term" value="P:L-amino acid transport"/>
    <property type="evidence" value="ECO:0007669"/>
    <property type="project" value="TreeGrafter"/>
</dbReference>
<evidence type="ECO:0000313" key="8">
    <source>
        <dbReference type="Proteomes" id="UP000886757"/>
    </source>
</evidence>
<protein>
    <submittedName>
        <fullName evidence="7">ABC transporter ATP-binding protein</fullName>
    </submittedName>
</protein>
<dbReference type="EMBL" id="DVGK01000121">
    <property type="protein sequence ID" value="HIR14413.1"/>
    <property type="molecule type" value="Genomic_DNA"/>
</dbReference>
<gene>
    <name evidence="7" type="ORF">IAB31_10890</name>
</gene>
<evidence type="ECO:0000256" key="5">
    <source>
        <dbReference type="ARBA" id="ARBA00022970"/>
    </source>
</evidence>
<dbReference type="AlphaFoldDB" id="A0A9D1DB58"/>